<sequence length="155" mass="17551">MPAKSRYQKYSTTWLNNPTNTHCHSKTCIKGKRGKTQCRLCCPVGIRDDKAQPLHIHKRDNETGKIQGSPLDSLLEEKLDAGYDLVSGEFLRLHITGPIVWEQFRLKPDGMFIETNSLLSVLTGSHCNSRVMNGEDAGDMVDDYQQNYMPRKVLA</sequence>
<proteinExistence type="predicted"/>
<dbReference type="AlphaFoldDB" id="A0A225W760"/>
<accession>A0A225W760</accession>
<dbReference type="OrthoDB" id="129146at2759"/>
<organism evidence="1 2">
    <name type="scientific">Phytophthora megakarya</name>
    <dbReference type="NCBI Taxonomy" id="4795"/>
    <lineage>
        <taxon>Eukaryota</taxon>
        <taxon>Sar</taxon>
        <taxon>Stramenopiles</taxon>
        <taxon>Oomycota</taxon>
        <taxon>Peronosporomycetes</taxon>
        <taxon>Peronosporales</taxon>
        <taxon>Peronosporaceae</taxon>
        <taxon>Phytophthora</taxon>
    </lineage>
</organism>
<evidence type="ECO:0000313" key="2">
    <source>
        <dbReference type="Proteomes" id="UP000198211"/>
    </source>
</evidence>
<protein>
    <submittedName>
        <fullName evidence="1">Uncharacterized protein</fullName>
    </submittedName>
</protein>
<reference evidence="2" key="1">
    <citation type="submission" date="2017-03" db="EMBL/GenBank/DDBJ databases">
        <title>Phytopthora megakarya and P. palmivora, two closely related causual agents of cacao black pod achieved similar genome size and gene model numbers by different mechanisms.</title>
        <authorList>
            <person name="Ali S."/>
            <person name="Shao J."/>
            <person name="Larry D.J."/>
            <person name="Kronmiller B."/>
            <person name="Shen D."/>
            <person name="Strem M.D."/>
            <person name="Melnick R.L."/>
            <person name="Guiltinan M.J."/>
            <person name="Tyler B.M."/>
            <person name="Meinhardt L.W."/>
            <person name="Bailey B.A."/>
        </authorList>
    </citation>
    <scope>NUCLEOTIDE SEQUENCE [LARGE SCALE GENOMIC DNA]</scope>
    <source>
        <strain evidence="2">zdho120</strain>
    </source>
</reference>
<dbReference type="EMBL" id="NBNE01001548">
    <property type="protein sequence ID" value="OWZ13563.1"/>
    <property type="molecule type" value="Genomic_DNA"/>
</dbReference>
<dbReference type="Proteomes" id="UP000198211">
    <property type="component" value="Unassembled WGS sequence"/>
</dbReference>
<evidence type="ECO:0000313" key="1">
    <source>
        <dbReference type="EMBL" id="OWZ13563.1"/>
    </source>
</evidence>
<keyword evidence="2" id="KW-1185">Reference proteome</keyword>
<comment type="caution">
    <text evidence="1">The sequence shown here is derived from an EMBL/GenBank/DDBJ whole genome shotgun (WGS) entry which is preliminary data.</text>
</comment>
<gene>
    <name evidence="1" type="ORF">PHMEG_00013094</name>
</gene>
<dbReference type="STRING" id="4795.A0A225W760"/>
<name>A0A225W760_9STRA</name>